<dbReference type="Gene3D" id="3.40.350.10">
    <property type="entry name" value="Creatinase/prolidase N-terminal domain"/>
    <property type="match status" value="1"/>
</dbReference>
<dbReference type="Pfam" id="PF00557">
    <property type="entry name" value="Peptidase_M24"/>
    <property type="match status" value="1"/>
</dbReference>
<protein>
    <submittedName>
        <fullName evidence="6">Aminopeptidase YpdF</fullName>
        <ecNumber evidence="6">3.4.11.-</ecNumber>
    </submittedName>
</protein>
<dbReference type="InterPro" id="IPR050659">
    <property type="entry name" value="Peptidase_M24B"/>
</dbReference>
<keyword evidence="7" id="KW-1185">Reference proteome</keyword>
<dbReference type="Pfam" id="PF01321">
    <property type="entry name" value="Creatinase_N"/>
    <property type="match status" value="1"/>
</dbReference>
<dbReference type="EMBL" id="QWKZ01000031">
    <property type="protein sequence ID" value="RIH86530.1"/>
    <property type="molecule type" value="Genomic_DNA"/>
</dbReference>
<evidence type="ECO:0000259" key="4">
    <source>
        <dbReference type="Pfam" id="PF00557"/>
    </source>
</evidence>
<dbReference type="PANTHER" id="PTHR46112">
    <property type="entry name" value="AMINOPEPTIDASE"/>
    <property type="match status" value="1"/>
</dbReference>
<gene>
    <name evidence="6" type="primary">ypdF</name>
    <name evidence="6" type="ORF">Mlute_01235</name>
</gene>
<dbReference type="InterPro" id="IPR029149">
    <property type="entry name" value="Creatin/AminoP/Spt16_N"/>
</dbReference>
<dbReference type="OrthoDB" id="9806388at2"/>
<name>A0A399ESP4_9DEIN</name>
<keyword evidence="6" id="KW-0645">Protease</keyword>
<dbReference type="InterPro" id="IPR000994">
    <property type="entry name" value="Pept_M24"/>
</dbReference>
<proteinExistence type="inferred from homology"/>
<dbReference type="SUPFAM" id="SSF53092">
    <property type="entry name" value="Creatinase/prolidase N-terminal domain"/>
    <property type="match status" value="1"/>
</dbReference>
<dbReference type="SUPFAM" id="SSF55920">
    <property type="entry name" value="Creatinase/aminopeptidase"/>
    <property type="match status" value="1"/>
</dbReference>
<reference evidence="6 7" key="1">
    <citation type="submission" date="2018-08" db="EMBL/GenBank/DDBJ databases">
        <title>Meiothermus luteus KCTC 52599 genome sequencing project.</title>
        <authorList>
            <person name="Da Costa M.S."/>
            <person name="Albuquerque L."/>
            <person name="Raposo P."/>
            <person name="Froufe H.J.C."/>
            <person name="Barroso C.S."/>
            <person name="Egas C."/>
        </authorList>
    </citation>
    <scope>NUCLEOTIDE SEQUENCE [LARGE SCALE GENOMIC DNA]</scope>
    <source>
        <strain evidence="6 7">KCTC 52599</strain>
    </source>
</reference>
<evidence type="ECO:0000313" key="6">
    <source>
        <dbReference type="EMBL" id="RIH86530.1"/>
    </source>
</evidence>
<sequence>MDFAKLLESLSVDVLYVSNPHNVRYLSGFVEGKDAKLVITPEGPVLITDGRYLVEASKQPFPYRILQRRNELGKLLSEFFRGRVGFEAEHLSVAALESFKKEFPGLEFVPTQGVFERMRQRKRPPELERIRKAAALTDRGFQHILGYLKPGVREIEVALELEFFLRREGSEGVAFSITVASGERGAQPHGGATQRAIQAGELVTLDFGAVVEGYCSDMTRTVAVGQPSEELHELYQAVLEAQQKALEAVTPGRRGAELDALARDHLEQRGYGAYFTHSLGHGVGLYIHEGPSLSQTSEDVLEPDQVITIEPGVYIPGKGGCRIEDLVRVTDGGFELLSQSPKELMVL</sequence>
<keyword evidence="6" id="KW-0031">Aminopeptidase</keyword>
<keyword evidence="1 3" id="KW-0479">Metal-binding</keyword>
<dbReference type="Proteomes" id="UP000265800">
    <property type="component" value="Unassembled WGS sequence"/>
</dbReference>
<dbReference type="Gene3D" id="3.90.230.10">
    <property type="entry name" value="Creatinase/methionine aminopeptidase superfamily"/>
    <property type="match status" value="1"/>
</dbReference>
<dbReference type="GO" id="GO:0004177">
    <property type="term" value="F:aminopeptidase activity"/>
    <property type="evidence" value="ECO:0007669"/>
    <property type="project" value="UniProtKB-KW"/>
</dbReference>
<feature type="domain" description="Peptidase M24" evidence="4">
    <location>
        <begin position="128"/>
        <end position="331"/>
    </location>
</feature>
<evidence type="ECO:0000259" key="5">
    <source>
        <dbReference type="Pfam" id="PF01321"/>
    </source>
</evidence>
<dbReference type="InterPro" id="IPR000587">
    <property type="entry name" value="Creatinase_N"/>
</dbReference>
<dbReference type="EC" id="3.4.11.-" evidence="6"/>
<dbReference type="CDD" id="cd01092">
    <property type="entry name" value="APP-like"/>
    <property type="match status" value="1"/>
</dbReference>
<dbReference type="AlphaFoldDB" id="A0A399ESP4"/>
<keyword evidence="2 6" id="KW-0378">Hydrolase</keyword>
<evidence type="ECO:0000313" key="7">
    <source>
        <dbReference type="Proteomes" id="UP000265800"/>
    </source>
</evidence>
<evidence type="ECO:0000256" key="2">
    <source>
        <dbReference type="ARBA" id="ARBA00022801"/>
    </source>
</evidence>
<dbReference type="PANTHER" id="PTHR46112:SF3">
    <property type="entry name" value="AMINOPEPTIDASE YPDF"/>
    <property type="match status" value="1"/>
</dbReference>
<dbReference type="PROSITE" id="PS00491">
    <property type="entry name" value="PROLINE_PEPTIDASE"/>
    <property type="match status" value="1"/>
</dbReference>
<dbReference type="GO" id="GO:0046872">
    <property type="term" value="F:metal ion binding"/>
    <property type="evidence" value="ECO:0007669"/>
    <property type="project" value="UniProtKB-KW"/>
</dbReference>
<comment type="similarity">
    <text evidence="3">Belongs to the peptidase M24B family.</text>
</comment>
<dbReference type="InterPro" id="IPR001131">
    <property type="entry name" value="Peptidase_M24B_aminopep-P_CS"/>
</dbReference>
<accession>A0A399ESP4</accession>
<feature type="domain" description="Creatinase N-terminal" evidence="5">
    <location>
        <begin position="4"/>
        <end position="120"/>
    </location>
</feature>
<dbReference type="InterPro" id="IPR036005">
    <property type="entry name" value="Creatinase/aminopeptidase-like"/>
</dbReference>
<organism evidence="6 7">
    <name type="scientific">Meiothermus luteus</name>
    <dbReference type="NCBI Taxonomy" id="2026184"/>
    <lineage>
        <taxon>Bacteria</taxon>
        <taxon>Thermotogati</taxon>
        <taxon>Deinococcota</taxon>
        <taxon>Deinococci</taxon>
        <taxon>Thermales</taxon>
        <taxon>Thermaceae</taxon>
        <taxon>Meiothermus</taxon>
    </lineage>
</organism>
<evidence type="ECO:0000256" key="1">
    <source>
        <dbReference type="ARBA" id="ARBA00022723"/>
    </source>
</evidence>
<comment type="caution">
    <text evidence="6">The sequence shown here is derived from an EMBL/GenBank/DDBJ whole genome shotgun (WGS) entry which is preliminary data.</text>
</comment>
<evidence type="ECO:0000256" key="3">
    <source>
        <dbReference type="RuleBase" id="RU000590"/>
    </source>
</evidence>
<dbReference type="RefSeq" id="WP_119359887.1">
    <property type="nucleotide sequence ID" value="NZ_QWKZ01000031.1"/>
</dbReference>